<sequence>MLFDRSVLDAISRIDIQLESSFEHLTSQKHDLVFDESTRRHVGEYQDSLQHIKNIVANFQKKLSNEERGRRIWINFEPIFEISHRMESVQCETVDNPILHIMRQAIEQYILVLCFYVVLNESLVELPMTYESQLYYETVMHSKVNKLIYLVQASISRTLRLTKLIWRTLRSEKRPSSFTSFYDNEIKPVFTKVFMLQNYKFVGITGPQILLNLPGLMINNEIRLKLNKLNKINDFYTEKLGELIDNFHSADSGKECLSRFFNDRGKTMSLTQILNSTKEFSQGNEMQRWHKPGIIERYWPLGLIIFIKGPSILLTIWNSKDKIIAFVQENILEFTKSLITNWIWIPVKRIWATVKHDTNSEISMMSSGTLETEMDSLYRMLSSFYVENVKGTINEGKIYDDIKHGNLNDFMKIYESQMQKPIKNIVNGELIKSILIQIQKTKVDGSLALDGVDQILKSQELLFELIALSPSILLVYLLSISISRLLRLRGVFSNTKNVKLQLSKSLNKVEKLLNNDNRSKKENGILMIEISKIYSFGKLILPRSRKLEWVEDLEDMFYTSNNKLHVLNRLYHVYGKYL</sequence>
<dbReference type="Pfam" id="PF08637">
    <property type="entry name" value="NCA2"/>
    <property type="match status" value="1"/>
</dbReference>
<name>H2AYF8_KAZAF</name>
<dbReference type="GO" id="GO:0005741">
    <property type="term" value="C:mitochondrial outer membrane"/>
    <property type="evidence" value="ECO:0007669"/>
    <property type="project" value="TreeGrafter"/>
</dbReference>
<protein>
    <recommendedName>
        <fullName evidence="8">Nuclear control of ATPase protein 2</fullName>
    </recommendedName>
</protein>
<dbReference type="FunCoup" id="H2AYF8">
    <property type="interactions" value="49"/>
</dbReference>
<gene>
    <name evidence="6" type="primary">KAFR0G03750</name>
    <name evidence="6" type="ORF">KAFR_0G03750</name>
</gene>
<accession>H2AYF8</accession>
<keyword evidence="4" id="KW-0496">Mitochondrion</keyword>
<evidence type="ECO:0000313" key="7">
    <source>
        <dbReference type="Proteomes" id="UP000005220"/>
    </source>
</evidence>
<keyword evidence="7" id="KW-1185">Reference proteome</keyword>
<dbReference type="KEGG" id="kaf:KAFR_0G03750"/>
<proteinExistence type="predicted"/>
<reference evidence="6 7" key="1">
    <citation type="journal article" date="2011" name="Proc. Natl. Acad. Sci. U.S.A.">
        <title>Evolutionary erosion of yeast sex chromosomes by mating-type switching accidents.</title>
        <authorList>
            <person name="Gordon J.L."/>
            <person name="Armisen D."/>
            <person name="Proux-Wera E."/>
            <person name="Oheigeartaigh S.S."/>
            <person name="Byrne K.P."/>
            <person name="Wolfe K.H."/>
        </authorList>
    </citation>
    <scope>NUCLEOTIDE SEQUENCE [LARGE SCALE GENOMIC DNA]</scope>
    <source>
        <strain evidence="7">ATCC 22294 / BCRC 22015 / CBS 2517 / CECT 1963 / NBRC 1671 / NRRL Y-8276</strain>
    </source>
</reference>
<dbReference type="eggNOG" id="ENOG502QTT6">
    <property type="taxonomic scope" value="Eukaryota"/>
</dbReference>
<evidence type="ECO:0000256" key="3">
    <source>
        <dbReference type="ARBA" id="ARBA00022989"/>
    </source>
</evidence>
<evidence type="ECO:0000256" key="4">
    <source>
        <dbReference type="ARBA" id="ARBA00023128"/>
    </source>
</evidence>
<dbReference type="AlphaFoldDB" id="H2AYF8"/>
<keyword evidence="5" id="KW-0472">Membrane</keyword>
<dbReference type="RefSeq" id="XP_003958543.1">
    <property type="nucleotide sequence ID" value="XM_003958494.1"/>
</dbReference>
<keyword evidence="2" id="KW-0812">Transmembrane</keyword>
<evidence type="ECO:0000313" key="6">
    <source>
        <dbReference type="EMBL" id="CCF59408.1"/>
    </source>
</evidence>
<dbReference type="GeneID" id="13887387"/>
<evidence type="ECO:0000256" key="5">
    <source>
        <dbReference type="ARBA" id="ARBA00023136"/>
    </source>
</evidence>
<dbReference type="HOGENOM" id="CLU_008227_2_0_1"/>
<evidence type="ECO:0000256" key="2">
    <source>
        <dbReference type="ARBA" id="ARBA00022692"/>
    </source>
</evidence>
<dbReference type="STRING" id="1071382.H2AYF8"/>
<dbReference type="PANTHER" id="PTHR28234:SF1">
    <property type="entry name" value="NUCLEAR CONTROL OF ATPASE PROTEIN 2"/>
    <property type="match status" value="1"/>
</dbReference>
<dbReference type="Proteomes" id="UP000005220">
    <property type="component" value="Chromosome 7"/>
</dbReference>
<dbReference type="InParanoid" id="H2AYF8"/>
<dbReference type="GO" id="GO:0009060">
    <property type="term" value="P:aerobic respiration"/>
    <property type="evidence" value="ECO:0007669"/>
    <property type="project" value="EnsemblFungi"/>
</dbReference>
<dbReference type="PANTHER" id="PTHR28234">
    <property type="entry name" value="NUCLEAR CONTROL OF ATPASE PROTEIN 2"/>
    <property type="match status" value="1"/>
</dbReference>
<evidence type="ECO:0000256" key="1">
    <source>
        <dbReference type="ARBA" id="ARBA00004225"/>
    </source>
</evidence>
<evidence type="ECO:0008006" key="8">
    <source>
        <dbReference type="Google" id="ProtNLM"/>
    </source>
</evidence>
<dbReference type="InterPro" id="IPR013946">
    <property type="entry name" value="NCA2-like"/>
</dbReference>
<organism evidence="6 7">
    <name type="scientific">Kazachstania africana (strain ATCC 22294 / BCRC 22015 / CBS 2517 / CECT 1963 / NBRC 1671 / NRRL Y-8276)</name>
    <name type="common">Yeast</name>
    <name type="synonym">Kluyveromyces africanus</name>
    <dbReference type="NCBI Taxonomy" id="1071382"/>
    <lineage>
        <taxon>Eukaryota</taxon>
        <taxon>Fungi</taxon>
        <taxon>Dikarya</taxon>
        <taxon>Ascomycota</taxon>
        <taxon>Saccharomycotina</taxon>
        <taxon>Saccharomycetes</taxon>
        <taxon>Saccharomycetales</taxon>
        <taxon>Saccharomycetaceae</taxon>
        <taxon>Kazachstania</taxon>
    </lineage>
</organism>
<comment type="subcellular location">
    <subcellularLocation>
        <location evidence="1">Mitochondrion membrane</location>
        <topology evidence="1">Multi-pass membrane protein</topology>
    </subcellularLocation>
</comment>
<dbReference type="EMBL" id="HE650827">
    <property type="protein sequence ID" value="CCF59408.1"/>
    <property type="molecule type" value="Genomic_DNA"/>
</dbReference>
<dbReference type="GO" id="GO:0016071">
    <property type="term" value="P:mRNA metabolic process"/>
    <property type="evidence" value="ECO:0007669"/>
    <property type="project" value="EnsemblFungi"/>
</dbReference>
<dbReference type="OrthoDB" id="413313at2759"/>
<keyword evidence="3" id="KW-1133">Transmembrane helix</keyword>